<feature type="chain" id="PRO_5046720868" evidence="4">
    <location>
        <begin position="24"/>
        <end position="408"/>
    </location>
</feature>
<evidence type="ECO:0000313" key="5">
    <source>
        <dbReference type="EMBL" id="SMR77544.1"/>
    </source>
</evidence>
<evidence type="ECO:0000256" key="4">
    <source>
        <dbReference type="SAM" id="SignalP"/>
    </source>
</evidence>
<dbReference type="Pfam" id="PF03573">
    <property type="entry name" value="OprD"/>
    <property type="match status" value="1"/>
</dbReference>
<gene>
    <name evidence="5" type="ORF">SAMN04487964_11435</name>
</gene>
<dbReference type="PANTHER" id="PTHR34596:SF2">
    <property type="entry name" value="CHITOPORIN"/>
    <property type="match status" value="1"/>
</dbReference>
<evidence type="ECO:0000256" key="2">
    <source>
        <dbReference type="ARBA" id="ARBA00022448"/>
    </source>
</evidence>
<keyword evidence="2" id="KW-0813">Transport</keyword>
<name>A0ABY1S2Q7_9GAMM</name>
<dbReference type="EMBL" id="FXWV01000014">
    <property type="protein sequence ID" value="SMR77544.1"/>
    <property type="molecule type" value="Genomic_DNA"/>
</dbReference>
<evidence type="ECO:0000256" key="1">
    <source>
        <dbReference type="ARBA" id="ARBA00009075"/>
    </source>
</evidence>
<organism evidence="5 6">
    <name type="scientific">Marinobacterium sediminicola</name>
    <dbReference type="NCBI Taxonomy" id="518898"/>
    <lineage>
        <taxon>Bacteria</taxon>
        <taxon>Pseudomonadati</taxon>
        <taxon>Pseudomonadota</taxon>
        <taxon>Gammaproteobacteria</taxon>
        <taxon>Oceanospirillales</taxon>
        <taxon>Oceanospirillaceae</taxon>
        <taxon>Marinobacterium</taxon>
    </lineage>
</organism>
<dbReference type="InterPro" id="IPR005318">
    <property type="entry name" value="OM_porin_bac"/>
</dbReference>
<sequence>MKANKLPLALAALGMITSAPVMAADSDDGMKVNLDFRTFYMNRDFDQGIPDTIAAGQAFRFELLSPYWNDMVGVDVSAVHVAKLEGDKTVNSSDVLTPEGDGYTTLEQAYLKLRPVENVDLKLGRMILMTPLLNDLTSRISAPSTQGFYGEAKLGSGKLYAIYSDKASMNNSEKFNKYRAANGETYDIKSLGGTYDFGNGLSTHLQYAVADDYQKQLYLNASYTTKLADHDVLLDLTHMRGEADGDLFVDENYDSNLTGLTGRLSKGNWAYTLAYQTIGGSDAYDQKWNDSDVVAADNTQFFTWGAVQLLDFNAKDEQSLQFRVDYDVPSVPGLHLMARHTESWDIDYAGGDDGQRRETNFDAKYTLQDGAAKGLSLRLRVAHADGDAAVVPRINDIRFIAEYRTNLL</sequence>
<reference evidence="5 6" key="1">
    <citation type="submission" date="2017-05" db="EMBL/GenBank/DDBJ databases">
        <authorList>
            <person name="Varghese N."/>
            <person name="Submissions S."/>
        </authorList>
    </citation>
    <scope>NUCLEOTIDE SEQUENCE [LARGE SCALE GENOMIC DNA]</scope>
    <source>
        <strain evidence="5 6">CGMCC 1.7287</strain>
    </source>
</reference>
<dbReference type="InterPro" id="IPR023614">
    <property type="entry name" value="Porin_dom_sf"/>
</dbReference>
<dbReference type="PANTHER" id="PTHR34596">
    <property type="entry name" value="CHITOPORIN"/>
    <property type="match status" value="1"/>
</dbReference>
<dbReference type="RefSeq" id="WP_239040448.1">
    <property type="nucleotide sequence ID" value="NZ_BAAAEY010000013.1"/>
</dbReference>
<comment type="similarity">
    <text evidence="1">Belongs to the outer membrane porin (Opr) (TC 1.B.25) family.</text>
</comment>
<feature type="signal peptide" evidence="4">
    <location>
        <begin position="1"/>
        <end position="23"/>
    </location>
</feature>
<evidence type="ECO:0000256" key="3">
    <source>
        <dbReference type="ARBA" id="ARBA00022729"/>
    </source>
</evidence>
<dbReference type="Proteomes" id="UP001159257">
    <property type="component" value="Unassembled WGS sequence"/>
</dbReference>
<comment type="caution">
    <text evidence="5">The sequence shown here is derived from an EMBL/GenBank/DDBJ whole genome shotgun (WGS) entry which is preliminary data.</text>
</comment>
<dbReference type="Gene3D" id="2.40.160.10">
    <property type="entry name" value="Porin"/>
    <property type="match status" value="1"/>
</dbReference>
<dbReference type="SUPFAM" id="SSF56935">
    <property type="entry name" value="Porins"/>
    <property type="match status" value="1"/>
</dbReference>
<protein>
    <submittedName>
        <fullName evidence="5">Outer membrane porin, OprD family</fullName>
    </submittedName>
</protein>
<accession>A0ABY1S2Q7</accession>
<proteinExistence type="inferred from homology"/>
<evidence type="ECO:0000313" key="6">
    <source>
        <dbReference type="Proteomes" id="UP001159257"/>
    </source>
</evidence>
<keyword evidence="6" id="KW-1185">Reference proteome</keyword>
<keyword evidence="3 4" id="KW-0732">Signal</keyword>